<dbReference type="PANTHER" id="PTHR24198:SF165">
    <property type="entry name" value="ANKYRIN REPEAT-CONTAINING PROTEIN-RELATED"/>
    <property type="match status" value="1"/>
</dbReference>
<protein>
    <submittedName>
        <fullName evidence="4">Ankyrin repeat-containing protein 18</fullName>
    </submittedName>
</protein>
<dbReference type="PROSITE" id="PS50297">
    <property type="entry name" value="ANK_REP_REGION"/>
    <property type="match status" value="3"/>
</dbReference>
<evidence type="ECO:0000256" key="3">
    <source>
        <dbReference type="PROSITE-ProRule" id="PRU00023"/>
    </source>
</evidence>
<proteinExistence type="predicted"/>
<dbReference type="InterPro" id="IPR002110">
    <property type="entry name" value="Ankyrin_rpt"/>
</dbReference>
<evidence type="ECO:0000256" key="1">
    <source>
        <dbReference type="ARBA" id="ARBA00022737"/>
    </source>
</evidence>
<name>A0A4U7AYY8_9PEZI</name>
<dbReference type="SMART" id="SM00248">
    <property type="entry name" value="ANK"/>
    <property type="match status" value="5"/>
</dbReference>
<accession>A0A4U7AYY8</accession>
<dbReference type="Pfam" id="PF12796">
    <property type="entry name" value="Ank_2"/>
    <property type="match status" value="1"/>
</dbReference>
<keyword evidence="2 3" id="KW-0040">ANK repeat</keyword>
<dbReference type="EMBL" id="PTQR01000072">
    <property type="protein sequence ID" value="TKX22161.1"/>
    <property type="molecule type" value="Genomic_DNA"/>
</dbReference>
<evidence type="ECO:0000313" key="5">
    <source>
        <dbReference type="Proteomes" id="UP000308133"/>
    </source>
</evidence>
<keyword evidence="1" id="KW-0677">Repeat</keyword>
<dbReference type="SUPFAM" id="SSF48403">
    <property type="entry name" value="Ankyrin repeat"/>
    <property type="match status" value="1"/>
</dbReference>
<dbReference type="PANTHER" id="PTHR24198">
    <property type="entry name" value="ANKYRIN REPEAT AND PROTEIN KINASE DOMAIN-CONTAINING PROTEIN"/>
    <property type="match status" value="1"/>
</dbReference>
<feature type="repeat" description="ANK" evidence="3">
    <location>
        <begin position="199"/>
        <end position="231"/>
    </location>
</feature>
<comment type="caution">
    <text evidence="4">The sequence shown here is derived from an EMBL/GenBank/DDBJ whole genome shotgun (WGS) entry which is preliminary data.</text>
</comment>
<dbReference type="Gene3D" id="1.25.40.20">
    <property type="entry name" value="Ankyrin repeat-containing domain"/>
    <property type="match status" value="2"/>
</dbReference>
<dbReference type="AlphaFoldDB" id="A0A4U7AYY8"/>
<dbReference type="PRINTS" id="PR01415">
    <property type="entry name" value="ANKYRIN"/>
</dbReference>
<dbReference type="InterPro" id="IPR036770">
    <property type="entry name" value="Ankyrin_rpt-contain_sf"/>
</dbReference>
<reference evidence="4 5" key="1">
    <citation type="submission" date="2018-02" db="EMBL/GenBank/DDBJ databases">
        <title>Draft genome sequences of Elsinoe sp., causing black scab on jojoba.</title>
        <authorList>
            <person name="Stodart B."/>
            <person name="Jeffress S."/>
            <person name="Ash G."/>
            <person name="Arun Chinnappa K."/>
        </authorList>
    </citation>
    <scope>NUCLEOTIDE SEQUENCE [LARGE SCALE GENOMIC DNA]</scope>
    <source>
        <strain evidence="4 5">Hillstone_2</strain>
    </source>
</reference>
<dbReference type="PROSITE" id="PS50088">
    <property type="entry name" value="ANK_REPEAT"/>
    <property type="match status" value="3"/>
</dbReference>
<evidence type="ECO:0000313" key="4">
    <source>
        <dbReference type="EMBL" id="TKX22161.1"/>
    </source>
</evidence>
<organism evidence="4 5">
    <name type="scientific">Elsinoe australis</name>
    <dbReference type="NCBI Taxonomy" id="40998"/>
    <lineage>
        <taxon>Eukaryota</taxon>
        <taxon>Fungi</taxon>
        <taxon>Dikarya</taxon>
        <taxon>Ascomycota</taxon>
        <taxon>Pezizomycotina</taxon>
        <taxon>Dothideomycetes</taxon>
        <taxon>Dothideomycetidae</taxon>
        <taxon>Myriangiales</taxon>
        <taxon>Elsinoaceae</taxon>
        <taxon>Elsinoe</taxon>
    </lineage>
</organism>
<feature type="repeat" description="ANK" evidence="3">
    <location>
        <begin position="166"/>
        <end position="198"/>
    </location>
</feature>
<evidence type="ECO:0000256" key="2">
    <source>
        <dbReference type="ARBA" id="ARBA00023043"/>
    </source>
</evidence>
<gene>
    <name evidence="4" type="ORF">C1H76_5637</name>
</gene>
<feature type="repeat" description="ANK" evidence="3">
    <location>
        <begin position="232"/>
        <end position="264"/>
    </location>
</feature>
<sequence>MRFYDQKSDLWAVWSRRDGGIEWDCLGSYCDPIFHAAKNGHLRILKNLLDLDVDGHYNNLWDAFDVAAEEGHTAIVAYILCLTTRFHATPVYGNPELFDQLTASEFGDWLETLQILPDKTIRYGLQPGAGQNAMSPTAIGCCALLTRLFQHCSTCECTQEAMFIAAEGSLLHEAAYGDHLSTIELLISYGADVNAQNSGGSTALHAAIRGNNVESAQLLIDYGANIDLHSPNRNSAFLEAVFAGNDALVRLLLENGANPNALGKGD</sequence>
<dbReference type="Proteomes" id="UP000308133">
    <property type="component" value="Unassembled WGS sequence"/>
</dbReference>